<gene>
    <name evidence="3" type="ORF">SAMN04515672_1547</name>
</gene>
<dbReference type="SUPFAM" id="SSF52402">
    <property type="entry name" value="Adenine nucleotide alpha hydrolases-like"/>
    <property type="match status" value="1"/>
</dbReference>
<dbReference type="Gene3D" id="3.40.50.620">
    <property type="entry name" value="HUPs"/>
    <property type="match status" value="1"/>
</dbReference>
<feature type="domain" description="UspA" evidence="2">
    <location>
        <begin position="2"/>
        <end position="138"/>
    </location>
</feature>
<dbReference type="InterPro" id="IPR014729">
    <property type="entry name" value="Rossmann-like_a/b/a_fold"/>
</dbReference>
<evidence type="ECO:0000313" key="3">
    <source>
        <dbReference type="EMBL" id="SDJ83025.1"/>
    </source>
</evidence>
<dbReference type="RefSeq" id="WP_090304153.1">
    <property type="nucleotide sequence ID" value="NZ_FNFE01000002.1"/>
</dbReference>
<dbReference type="InterPro" id="IPR006016">
    <property type="entry name" value="UspA"/>
</dbReference>
<evidence type="ECO:0000313" key="4">
    <source>
        <dbReference type="Proteomes" id="UP000198882"/>
    </source>
</evidence>
<dbReference type="PANTHER" id="PTHR46268">
    <property type="entry name" value="STRESS RESPONSE PROTEIN NHAX"/>
    <property type="match status" value="1"/>
</dbReference>
<organism evidence="3 4">
    <name type="scientific">Natronorubrum texcoconense</name>
    <dbReference type="NCBI Taxonomy" id="1095776"/>
    <lineage>
        <taxon>Archaea</taxon>
        <taxon>Methanobacteriati</taxon>
        <taxon>Methanobacteriota</taxon>
        <taxon>Stenosarchaea group</taxon>
        <taxon>Halobacteria</taxon>
        <taxon>Halobacteriales</taxon>
        <taxon>Natrialbaceae</taxon>
        <taxon>Natronorubrum</taxon>
    </lineage>
</organism>
<dbReference type="Pfam" id="PF00582">
    <property type="entry name" value="Usp"/>
    <property type="match status" value="1"/>
</dbReference>
<dbReference type="PRINTS" id="PR01438">
    <property type="entry name" value="UNVRSLSTRESS"/>
</dbReference>
<comment type="similarity">
    <text evidence="1">Belongs to the universal stress protein A family.</text>
</comment>
<dbReference type="AlphaFoldDB" id="A0A1G8WZL6"/>
<evidence type="ECO:0000259" key="2">
    <source>
        <dbReference type="Pfam" id="PF00582"/>
    </source>
</evidence>
<dbReference type="Proteomes" id="UP000198882">
    <property type="component" value="Unassembled WGS sequence"/>
</dbReference>
<reference evidence="4" key="1">
    <citation type="submission" date="2016-10" db="EMBL/GenBank/DDBJ databases">
        <authorList>
            <person name="Varghese N."/>
            <person name="Submissions S."/>
        </authorList>
    </citation>
    <scope>NUCLEOTIDE SEQUENCE [LARGE SCALE GENOMIC DNA]</scope>
    <source>
        <strain evidence="4">B4,CECT 8067,JCM 17497</strain>
    </source>
</reference>
<sequence length="138" mass="14809">MNLLVPIDDSEPARAALEHAVREYPDATITVLHVVDANMSRYGEGGVYAYESLIESGQEAAEDLFEDAAEVAAAHDASITTETVVGQPAREIVDYADEHEIDHIVIGSQGRDGASRVLLGSVAERVVRRAAVPVTIVR</sequence>
<dbReference type="PANTHER" id="PTHR46268:SF24">
    <property type="entry name" value="UNIVERSAL STRESS PROTEIN"/>
    <property type="match status" value="1"/>
</dbReference>
<accession>A0A1G8WZL6</accession>
<dbReference type="STRING" id="1095776.SAMN04515672_1547"/>
<dbReference type="OrthoDB" id="105697at2157"/>
<name>A0A1G8WZL6_9EURY</name>
<evidence type="ECO:0000256" key="1">
    <source>
        <dbReference type="ARBA" id="ARBA00008791"/>
    </source>
</evidence>
<protein>
    <submittedName>
        <fullName evidence="3">Nucleotide-binding universal stress protein, UspA family</fullName>
    </submittedName>
</protein>
<dbReference type="EMBL" id="FNFE01000002">
    <property type="protein sequence ID" value="SDJ83025.1"/>
    <property type="molecule type" value="Genomic_DNA"/>
</dbReference>
<proteinExistence type="inferred from homology"/>
<dbReference type="CDD" id="cd00293">
    <property type="entry name" value="USP-like"/>
    <property type="match status" value="1"/>
</dbReference>
<dbReference type="InterPro" id="IPR006015">
    <property type="entry name" value="Universal_stress_UspA"/>
</dbReference>
<keyword evidence="4" id="KW-1185">Reference proteome</keyword>